<feature type="domain" description="T2SS protein K first SAM-like" evidence="10">
    <location>
        <begin position="87"/>
        <end position="196"/>
    </location>
</feature>
<evidence type="ECO:0000256" key="5">
    <source>
        <dbReference type="ARBA" id="ARBA00022519"/>
    </source>
</evidence>
<organism evidence="11 12">
    <name type="scientific">Rhodopseudomonas palustris</name>
    <dbReference type="NCBI Taxonomy" id="1076"/>
    <lineage>
        <taxon>Bacteria</taxon>
        <taxon>Pseudomonadati</taxon>
        <taxon>Pseudomonadota</taxon>
        <taxon>Alphaproteobacteria</taxon>
        <taxon>Hyphomicrobiales</taxon>
        <taxon>Nitrobacteraceae</taxon>
        <taxon>Rhodopseudomonas</taxon>
    </lineage>
</organism>
<dbReference type="Gene3D" id="1.10.40.60">
    <property type="entry name" value="EpsJ-like"/>
    <property type="match status" value="1"/>
</dbReference>
<evidence type="ECO:0000259" key="10">
    <source>
        <dbReference type="Pfam" id="PF21687"/>
    </source>
</evidence>
<dbReference type="OrthoDB" id="8084719at2"/>
<dbReference type="PANTHER" id="PTHR38831">
    <property type="entry name" value="TYPE II SECRETION SYSTEM PROTEIN K"/>
    <property type="match status" value="1"/>
</dbReference>
<reference evidence="11 12" key="1">
    <citation type="submission" date="2018-06" db="EMBL/GenBank/DDBJ databases">
        <title>Draft Whole-Genome Sequence of the purple photosynthetic bacterium Rhodospeudomonas palustris XCP.</title>
        <authorList>
            <person name="Rayyan A."/>
            <person name="Meyer T.E."/>
            <person name="Kyndt J.A."/>
        </authorList>
    </citation>
    <scope>NUCLEOTIDE SEQUENCE [LARGE SCALE GENOMIC DNA]</scope>
    <source>
        <strain evidence="11 12">XCP</strain>
    </source>
</reference>
<dbReference type="Pfam" id="PF21687">
    <property type="entry name" value="T2SSK_1st"/>
    <property type="match status" value="1"/>
</dbReference>
<dbReference type="EMBL" id="QKQS01000006">
    <property type="protein sequence ID" value="PZA13633.1"/>
    <property type="molecule type" value="Genomic_DNA"/>
</dbReference>
<evidence type="ECO:0000256" key="4">
    <source>
        <dbReference type="ARBA" id="ARBA00022475"/>
    </source>
</evidence>
<keyword evidence="6" id="KW-0812">Transmembrane</keyword>
<keyword evidence="3" id="KW-0813">Transport</keyword>
<keyword evidence="4" id="KW-1003">Cell membrane</keyword>
<dbReference type="RefSeq" id="WP_110784795.1">
    <property type="nucleotide sequence ID" value="NZ_QKQS01000006.1"/>
</dbReference>
<dbReference type="GO" id="GO:0009306">
    <property type="term" value="P:protein secretion"/>
    <property type="evidence" value="ECO:0007669"/>
    <property type="project" value="InterPro"/>
</dbReference>
<dbReference type="InterPro" id="IPR038072">
    <property type="entry name" value="GspK_central_sf"/>
</dbReference>
<keyword evidence="9" id="KW-0472">Membrane</keyword>
<sequence length="310" mass="33297">MPGVARYHAIRRRGRDGFIVVAVLWLLAALAALAVTASHYMAQSATALSLGDTTLQSDLLVDAGLELAAYQLSIPASGGRPSRGGFRFNLARAAIDVEFIAESARINLNLAPKALIAGLFVALGTPASAAERYADRVIGWRSPPRSTGVDEEDALYASMGYSPRRGAFNTTDELWLVVGLPPALIERTLPFVTVYSEMAEVNILDAPPEVIAALPGVTPLLLDALITRRDSGSVDPQFLFGMLGEKRVGATLNISNAYRVRVRVVTGRRQRIAEAAILISGFGDQNPYRVMSWREIDPSTGQPAEPGKAR</sequence>
<name>A0A323UNI3_RHOPL</name>
<dbReference type="SUPFAM" id="SSF158544">
    <property type="entry name" value="GspK insert domain-like"/>
    <property type="match status" value="1"/>
</dbReference>
<evidence type="ECO:0000256" key="8">
    <source>
        <dbReference type="ARBA" id="ARBA00022989"/>
    </source>
</evidence>
<evidence type="ECO:0000256" key="6">
    <source>
        <dbReference type="ARBA" id="ARBA00022692"/>
    </source>
</evidence>
<dbReference type="Proteomes" id="UP000248134">
    <property type="component" value="Unassembled WGS sequence"/>
</dbReference>
<comment type="subcellular location">
    <subcellularLocation>
        <location evidence="1">Cell inner membrane</location>
    </subcellularLocation>
</comment>
<evidence type="ECO:0000256" key="7">
    <source>
        <dbReference type="ARBA" id="ARBA00022927"/>
    </source>
</evidence>
<gene>
    <name evidence="11" type="ORF">DNX69_04575</name>
</gene>
<keyword evidence="8" id="KW-1133">Transmembrane helix</keyword>
<accession>A0A323UNI3</accession>
<evidence type="ECO:0000256" key="3">
    <source>
        <dbReference type="ARBA" id="ARBA00022448"/>
    </source>
</evidence>
<evidence type="ECO:0000256" key="1">
    <source>
        <dbReference type="ARBA" id="ARBA00004533"/>
    </source>
</evidence>
<dbReference type="AlphaFoldDB" id="A0A323UNI3"/>
<dbReference type="InterPro" id="IPR005628">
    <property type="entry name" value="GspK"/>
</dbReference>
<protein>
    <submittedName>
        <fullName evidence="11">General secretion pathway protein GspK</fullName>
    </submittedName>
</protein>
<dbReference type="GO" id="GO:0005886">
    <property type="term" value="C:plasma membrane"/>
    <property type="evidence" value="ECO:0007669"/>
    <property type="project" value="UniProtKB-SubCell"/>
</dbReference>
<evidence type="ECO:0000256" key="2">
    <source>
        <dbReference type="ARBA" id="ARBA00007246"/>
    </source>
</evidence>
<dbReference type="InterPro" id="IPR049031">
    <property type="entry name" value="T2SSK_SAM-like_1st"/>
</dbReference>
<comment type="similarity">
    <text evidence="2">Belongs to the GSP K family.</text>
</comment>
<proteinExistence type="inferred from homology"/>
<keyword evidence="5" id="KW-0997">Cell inner membrane</keyword>
<evidence type="ECO:0000256" key="9">
    <source>
        <dbReference type="ARBA" id="ARBA00023136"/>
    </source>
</evidence>
<dbReference type="PANTHER" id="PTHR38831:SF2">
    <property type="entry name" value="TYPE II SECRETION SYSTEM PROTEIN K"/>
    <property type="match status" value="1"/>
</dbReference>
<keyword evidence="7" id="KW-0653">Protein transport</keyword>
<evidence type="ECO:0000313" key="11">
    <source>
        <dbReference type="EMBL" id="PZA13633.1"/>
    </source>
</evidence>
<comment type="caution">
    <text evidence="11">The sequence shown here is derived from an EMBL/GenBank/DDBJ whole genome shotgun (WGS) entry which is preliminary data.</text>
</comment>
<evidence type="ECO:0000313" key="12">
    <source>
        <dbReference type="Proteomes" id="UP000248134"/>
    </source>
</evidence>